<dbReference type="Pfam" id="PF07690">
    <property type="entry name" value="MFS_1"/>
    <property type="match status" value="1"/>
</dbReference>
<evidence type="ECO:0000256" key="1">
    <source>
        <dbReference type="ARBA" id="ARBA00004651"/>
    </source>
</evidence>
<evidence type="ECO:0000256" key="3">
    <source>
        <dbReference type="ARBA" id="ARBA00022692"/>
    </source>
</evidence>
<feature type="domain" description="Major facilitator superfamily (MFS) profile" evidence="7">
    <location>
        <begin position="18"/>
        <end position="392"/>
    </location>
</feature>
<dbReference type="PANTHER" id="PTHR43124:SF10">
    <property type="entry name" value="PURINE EFFLUX PUMP PBUE"/>
    <property type="match status" value="1"/>
</dbReference>
<evidence type="ECO:0000256" key="5">
    <source>
        <dbReference type="ARBA" id="ARBA00023136"/>
    </source>
</evidence>
<name>A0A5B8KYE0_9HYPH</name>
<dbReference type="Gene3D" id="1.20.1250.20">
    <property type="entry name" value="MFS general substrate transporter like domains"/>
    <property type="match status" value="1"/>
</dbReference>
<gene>
    <name evidence="8" type="ORF">FQ775_10245</name>
</gene>
<dbReference type="GO" id="GO:0022857">
    <property type="term" value="F:transmembrane transporter activity"/>
    <property type="evidence" value="ECO:0007669"/>
    <property type="project" value="InterPro"/>
</dbReference>
<feature type="transmembrane region" description="Helical" evidence="6">
    <location>
        <begin position="84"/>
        <end position="103"/>
    </location>
</feature>
<feature type="transmembrane region" description="Helical" evidence="6">
    <location>
        <begin position="210"/>
        <end position="231"/>
    </location>
</feature>
<feature type="transmembrane region" description="Helical" evidence="6">
    <location>
        <begin position="369"/>
        <end position="387"/>
    </location>
</feature>
<dbReference type="PANTHER" id="PTHR43124">
    <property type="entry name" value="PURINE EFFLUX PUMP PBUE"/>
    <property type="match status" value="1"/>
</dbReference>
<dbReference type="InterPro" id="IPR036259">
    <property type="entry name" value="MFS_trans_sf"/>
</dbReference>
<feature type="transmembrane region" description="Helical" evidence="6">
    <location>
        <begin position="170"/>
        <end position="189"/>
    </location>
</feature>
<reference evidence="8" key="1">
    <citation type="submission" date="2020-04" db="EMBL/GenBank/DDBJ databases">
        <title>Nitratireductor sp. nov. isolated from mangrove soil.</title>
        <authorList>
            <person name="Ye Y."/>
        </authorList>
    </citation>
    <scope>NUCLEOTIDE SEQUENCE</scope>
    <source>
        <strain evidence="8">SY7</strain>
    </source>
</reference>
<feature type="transmembrane region" description="Helical" evidence="6">
    <location>
        <begin position="279"/>
        <end position="297"/>
    </location>
</feature>
<keyword evidence="9" id="KW-1185">Reference proteome</keyword>
<dbReference type="SUPFAM" id="SSF103473">
    <property type="entry name" value="MFS general substrate transporter"/>
    <property type="match status" value="1"/>
</dbReference>
<dbReference type="InterPro" id="IPR011701">
    <property type="entry name" value="MFS"/>
</dbReference>
<keyword evidence="4 6" id="KW-1133">Transmembrane helix</keyword>
<dbReference type="GO" id="GO:0005886">
    <property type="term" value="C:plasma membrane"/>
    <property type="evidence" value="ECO:0007669"/>
    <property type="project" value="UniProtKB-SubCell"/>
</dbReference>
<organism evidence="8 9">
    <name type="scientific">Nitratireductor mangrovi</name>
    <dbReference type="NCBI Taxonomy" id="2599600"/>
    <lineage>
        <taxon>Bacteria</taxon>
        <taxon>Pseudomonadati</taxon>
        <taxon>Pseudomonadota</taxon>
        <taxon>Alphaproteobacteria</taxon>
        <taxon>Hyphomicrobiales</taxon>
        <taxon>Phyllobacteriaceae</taxon>
        <taxon>Nitratireductor</taxon>
    </lineage>
</organism>
<accession>A0A5B8KYE0</accession>
<dbReference type="InterPro" id="IPR050189">
    <property type="entry name" value="MFS_Efflux_Transporters"/>
</dbReference>
<protein>
    <submittedName>
        <fullName evidence="8">MFS transporter</fullName>
    </submittedName>
</protein>
<keyword evidence="2" id="KW-1003">Cell membrane</keyword>
<feature type="transmembrane region" description="Helical" evidence="6">
    <location>
        <begin position="303"/>
        <end position="321"/>
    </location>
</feature>
<evidence type="ECO:0000313" key="8">
    <source>
        <dbReference type="EMBL" id="QDZ00734.2"/>
    </source>
</evidence>
<dbReference type="PROSITE" id="PS50850">
    <property type="entry name" value="MFS"/>
    <property type="match status" value="1"/>
</dbReference>
<dbReference type="RefSeq" id="WP_167813105.1">
    <property type="nucleotide sequence ID" value="NZ_CP042301.2"/>
</dbReference>
<feature type="transmembrane region" description="Helical" evidence="6">
    <location>
        <begin position="52"/>
        <end position="72"/>
    </location>
</feature>
<sequence>MAQGDVRDVHAAAGNAALVATLAAGNFAIGMGAFVVIGVLSPLAADLGMSTAAAGMVMTVYAIAYALMSPLLVSFTGGFDRRAVLIAALSLFLGSAVLSMLAPNAILLYAARVLGALGAGMFTLVAASVVFSASPPERRGRALANVFVGMTLAQAFGLPVGSFVGYTFGWQAAFAVVVLLTALSLLLVIRHVPRGIAFQPTSLTTLASALADWRSVVSVLVTASFTASAYILYTFVTPLFESSMGLGRNGIALILVFYGAGAVAGSWSAGLVTDRVGPVATLACVAIVQVAIMPFYSFLPLPFMALAILTFFWAMFGWSFMVPQQARLVRQTPHRQAVVLSLNAACIYVGASLGSAAGGIAVARLGLDWLGIVGGIAMALGVAHLFLSERLMAPRMAAHA</sequence>
<evidence type="ECO:0000256" key="2">
    <source>
        <dbReference type="ARBA" id="ARBA00022475"/>
    </source>
</evidence>
<evidence type="ECO:0000256" key="6">
    <source>
        <dbReference type="SAM" id="Phobius"/>
    </source>
</evidence>
<evidence type="ECO:0000256" key="4">
    <source>
        <dbReference type="ARBA" id="ARBA00022989"/>
    </source>
</evidence>
<dbReference type="EMBL" id="CP042301">
    <property type="protein sequence ID" value="QDZ00734.2"/>
    <property type="molecule type" value="Genomic_DNA"/>
</dbReference>
<dbReference type="AlphaFoldDB" id="A0A5B8KYE0"/>
<feature type="transmembrane region" description="Helical" evidence="6">
    <location>
        <begin position="12"/>
        <end position="40"/>
    </location>
</feature>
<keyword evidence="5 6" id="KW-0472">Membrane</keyword>
<feature type="transmembrane region" description="Helical" evidence="6">
    <location>
        <begin position="251"/>
        <end position="272"/>
    </location>
</feature>
<dbReference type="CDD" id="cd17324">
    <property type="entry name" value="MFS_NepI_like"/>
    <property type="match status" value="1"/>
</dbReference>
<feature type="transmembrane region" description="Helical" evidence="6">
    <location>
        <begin position="143"/>
        <end position="164"/>
    </location>
</feature>
<feature type="transmembrane region" description="Helical" evidence="6">
    <location>
        <begin position="342"/>
        <end position="363"/>
    </location>
</feature>
<evidence type="ECO:0000259" key="7">
    <source>
        <dbReference type="PROSITE" id="PS50850"/>
    </source>
</evidence>
<dbReference type="KEGG" id="niy:FQ775_10245"/>
<evidence type="ECO:0000313" key="9">
    <source>
        <dbReference type="Proteomes" id="UP000321389"/>
    </source>
</evidence>
<keyword evidence="3 6" id="KW-0812">Transmembrane</keyword>
<proteinExistence type="predicted"/>
<dbReference type="Proteomes" id="UP000321389">
    <property type="component" value="Chromosome"/>
</dbReference>
<dbReference type="InterPro" id="IPR020846">
    <property type="entry name" value="MFS_dom"/>
</dbReference>
<feature type="transmembrane region" description="Helical" evidence="6">
    <location>
        <begin position="109"/>
        <end position="131"/>
    </location>
</feature>
<comment type="subcellular location">
    <subcellularLocation>
        <location evidence="1">Cell membrane</location>
        <topology evidence="1">Multi-pass membrane protein</topology>
    </subcellularLocation>
</comment>